<dbReference type="GO" id="GO:0032259">
    <property type="term" value="P:methylation"/>
    <property type="evidence" value="ECO:0007669"/>
    <property type="project" value="UniProtKB-KW"/>
</dbReference>
<feature type="domain" description="Methyltransferase" evidence="1">
    <location>
        <begin position="54"/>
        <end position="120"/>
    </location>
</feature>
<accession>A0ABU3UDJ7</accession>
<dbReference type="Pfam" id="PF13649">
    <property type="entry name" value="Methyltransf_25"/>
    <property type="match status" value="1"/>
</dbReference>
<name>A0ABU3UDJ7_9ACTN</name>
<dbReference type="Gene3D" id="3.40.50.150">
    <property type="entry name" value="Vaccinia Virus protein VP39"/>
    <property type="match status" value="1"/>
</dbReference>
<organism evidence="2 3">
    <name type="scientific">Streptomyces mirabilis</name>
    <dbReference type="NCBI Taxonomy" id="68239"/>
    <lineage>
        <taxon>Bacteria</taxon>
        <taxon>Bacillati</taxon>
        <taxon>Actinomycetota</taxon>
        <taxon>Actinomycetes</taxon>
        <taxon>Kitasatosporales</taxon>
        <taxon>Streptomycetaceae</taxon>
        <taxon>Streptomyces</taxon>
    </lineage>
</organism>
<dbReference type="SUPFAM" id="SSF53335">
    <property type="entry name" value="S-adenosyl-L-methionine-dependent methyltransferases"/>
    <property type="match status" value="1"/>
</dbReference>
<dbReference type="RefSeq" id="WP_316732453.1">
    <property type="nucleotide sequence ID" value="NZ_JARAKF010000001.1"/>
</dbReference>
<evidence type="ECO:0000313" key="3">
    <source>
        <dbReference type="Proteomes" id="UP001257627"/>
    </source>
</evidence>
<protein>
    <submittedName>
        <fullName evidence="2">Class I SAM-dependent methyltransferase</fullName>
    </submittedName>
</protein>
<dbReference type="Proteomes" id="UP001257627">
    <property type="component" value="Unassembled WGS sequence"/>
</dbReference>
<keyword evidence="2" id="KW-0489">Methyltransferase</keyword>
<reference evidence="2 3" key="1">
    <citation type="submission" date="2023-02" db="EMBL/GenBank/DDBJ databases">
        <authorList>
            <person name="Maleckis M."/>
        </authorList>
    </citation>
    <scope>NUCLEOTIDE SEQUENCE [LARGE SCALE GENOMIC DNA]</scope>
    <source>
        <strain evidence="2 3">P8-A2</strain>
    </source>
</reference>
<comment type="caution">
    <text evidence="2">The sequence shown here is derived from an EMBL/GenBank/DDBJ whole genome shotgun (WGS) entry which is preliminary data.</text>
</comment>
<evidence type="ECO:0000259" key="1">
    <source>
        <dbReference type="Pfam" id="PF13649"/>
    </source>
</evidence>
<sequence length="151" mass="16163">MGDQKNPNDKRVADAQRAHWQAAYTQHPQMYGTEPSEPARHAAEVVRTAGASTVLELGAGHGRDALFFARKGFTVHATDFSATALEQLTAAARGSGLADRITTTVHDVRDPLPVPDSTACLMRQAEVWRRKDRAAGSSLARAGCRAGTVPT</sequence>
<dbReference type="GO" id="GO:0008168">
    <property type="term" value="F:methyltransferase activity"/>
    <property type="evidence" value="ECO:0007669"/>
    <property type="project" value="UniProtKB-KW"/>
</dbReference>
<keyword evidence="3" id="KW-1185">Reference proteome</keyword>
<dbReference type="EMBL" id="JARAKF010000001">
    <property type="protein sequence ID" value="MDU8991964.1"/>
    <property type="molecule type" value="Genomic_DNA"/>
</dbReference>
<dbReference type="InterPro" id="IPR029063">
    <property type="entry name" value="SAM-dependent_MTases_sf"/>
</dbReference>
<proteinExistence type="predicted"/>
<dbReference type="InterPro" id="IPR041698">
    <property type="entry name" value="Methyltransf_25"/>
</dbReference>
<gene>
    <name evidence="2" type="ORF">PU648_06170</name>
</gene>
<evidence type="ECO:0000313" key="2">
    <source>
        <dbReference type="EMBL" id="MDU8991964.1"/>
    </source>
</evidence>
<dbReference type="CDD" id="cd02440">
    <property type="entry name" value="AdoMet_MTases"/>
    <property type="match status" value="1"/>
</dbReference>
<keyword evidence="2" id="KW-0808">Transferase</keyword>